<keyword evidence="2" id="KW-1185">Reference proteome</keyword>
<evidence type="ECO:0000313" key="2">
    <source>
        <dbReference type="Proteomes" id="UP000242287"/>
    </source>
</evidence>
<dbReference type="Proteomes" id="UP000242287">
    <property type="component" value="Unassembled WGS sequence"/>
</dbReference>
<protein>
    <submittedName>
        <fullName evidence="1">Uncharacterized protein</fullName>
    </submittedName>
</protein>
<dbReference type="EMBL" id="KZ301972">
    <property type="protein sequence ID" value="PFH53684.1"/>
    <property type="molecule type" value="Genomic_DNA"/>
</dbReference>
<dbReference type="AlphaFoldDB" id="A0A2A9NWA3"/>
<dbReference type="OrthoDB" id="2998242at2759"/>
<organism evidence="1 2">
    <name type="scientific">Amanita thiersii Skay4041</name>
    <dbReference type="NCBI Taxonomy" id="703135"/>
    <lineage>
        <taxon>Eukaryota</taxon>
        <taxon>Fungi</taxon>
        <taxon>Dikarya</taxon>
        <taxon>Basidiomycota</taxon>
        <taxon>Agaricomycotina</taxon>
        <taxon>Agaricomycetes</taxon>
        <taxon>Agaricomycetidae</taxon>
        <taxon>Agaricales</taxon>
        <taxon>Pluteineae</taxon>
        <taxon>Amanitaceae</taxon>
        <taxon>Amanita</taxon>
    </lineage>
</organism>
<gene>
    <name evidence="1" type="ORF">AMATHDRAFT_54102</name>
</gene>
<accession>A0A2A9NWA3</accession>
<reference evidence="1 2" key="1">
    <citation type="submission" date="2014-02" db="EMBL/GenBank/DDBJ databases">
        <title>Transposable element dynamics among asymbiotic and ectomycorrhizal Amanita fungi.</title>
        <authorList>
            <consortium name="DOE Joint Genome Institute"/>
            <person name="Hess J."/>
            <person name="Skrede I."/>
            <person name="Wolfe B."/>
            <person name="LaButti K."/>
            <person name="Ohm R.A."/>
            <person name="Grigoriev I.V."/>
            <person name="Pringle A."/>
        </authorList>
    </citation>
    <scope>NUCLEOTIDE SEQUENCE [LARGE SCALE GENOMIC DNA]</scope>
    <source>
        <strain evidence="1 2">SKay4041</strain>
    </source>
</reference>
<sequence>MIQRSNGMPNLKTLVIDRSQEPVEIGLLLLNVSTLEHLSVMEGRFDDEVMEGIAMGRLGPCLQILSCDTLHDAEKMLSMIELWNQNASMVF</sequence>
<evidence type="ECO:0000313" key="1">
    <source>
        <dbReference type="EMBL" id="PFH53684.1"/>
    </source>
</evidence>
<proteinExistence type="predicted"/>
<name>A0A2A9NWA3_9AGAR</name>